<dbReference type="Gene3D" id="3.40.50.450">
    <property type="match status" value="1"/>
</dbReference>
<dbReference type="SUPFAM" id="SSF102405">
    <property type="entry name" value="MCP/YpsA-like"/>
    <property type="match status" value="1"/>
</dbReference>
<name>A0A2U8DMM5_9CLOT</name>
<organism evidence="4 5">
    <name type="scientific">Clostridium drakei</name>
    <dbReference type="NCBI Taxonomy" id="332101"/>
    <lineage>
        <taxon>Bacteria</taxon>
        <taxon>Bacillati</taxon>
        <taxon>Bacillota</taxon>
        <taxon>Clostridia</taxon>
        <taxon>Eubacteriales</taxon>
        <taxon>Clostridiaceae</taxon>
        <taxon>Clostridium</taxon>
    </lineage>
</organism>
<gene>
    <name evidence="4" type="ORF">B9W14_05575</name>
</gene>
<dbReference type="InterPro" id="IPR036388">
    <property type="entry name" value="WH-like_DNA-bd_sf"/>
</dbReference>
<dbReference type="InterPro" id="IPR057666">
    <property type="entry name" value="DrpA_SLOG"/>
</dbReference>
<dbReference type="NCBIfam" id="TIGR00732">
    <property type="entry name" value="dprA"/>
    <property type="match status" value="1"/>
</dbReference>
<evidence type="ECO:0000313" key="5">
    <source>
        <dbReference type="Proteomes" id="UP000244910"/>
    </source>
</evidence>
<dbReference type="RefSeq" id="WP_032077657.1">
    <property type="nucleotide sequence ID" value="NZ_CP020953.1"/>
</dbReference>
<dbReference type="GO" id="GO:0009294">
    <property type="term" value="P:DNA-mediated transformation"/>
    <property type="evidence" value="ECO:0007669"/>
    <property type="project" value="InterPro"/>
</dbReference>
<sequence length="359" mass="40547">MNIYDLWFSSIELSNRIKLLLLKNMMSTEQLWNYAFYVKDSVTINEKIRFYLKKAWDKVQLESLYTYLSTKGIETVVFNEKVYPKNLKNIVDAPAIMFYKGNINGISEKLSIGIVGSRNCSVYGENVAEIISKELSINGMNIISGMARGIDSFAHKACLKQKGYTCAVLGSGIDVVYPKENEKIYDKISENGCVLSEFLPGTKPLSRNFPIRNRIISGLSDLIIVVEAGEKSGSLITAELALDQGKDVVAVPGTIFSDQSKGTNKLIRDGAYVFTGFEDLFQILNMKYVCQNSKKLKQMTIIEKKIYDSITDTPAHIDDIFERTNIDIKQLYEVLFELQLRDEVICISGNYYARINKAL</sequence>
<proteinExistence type="inferred from homology"/>
<keyword evidence="5" id="KW-1185">Reference proteome</keyword>
<feature type="domain" description="DprA winged helix" evidence="3">
    <location>
        <begin position="303"/>
        <end position="346"/>
    </location>
</feature>
<dbReference type="Pfam" id="PF17782">
    <property type="entry name" value="WHD_DprA"/>
    <property type="match status" value="1"/>
</dbReference>
<comment type="similarity">
    <text evidence="1">Belongs to the DprA/Smf family.</text>
</comment>
<protein>
    <submittedName>
        <fullName evidence="4">DNA-processing protein DprA</fullName>
    </submittedName>
</protein>
<dbReference type="OrthoDB" id="9785707at2"/>
<dbReference type="InterPro" id="IPR041614">
    <property type="entry name" value="DprA_WH"/>
</dbReference>
<reference evidence="5" key="1">
    <citation type="submission" date="2017-04" db="EMBL/GenBank/DDBJ databases">
        <authorList>
            <person name="Song Y."/>
            <person name="Cho B.-K."/>
        </authorList>
    </citation>
    <scope>NUCLEOTIDE SEQUENCE [LARGE SCALE GENOMIC DNA]</scope>
    <source>
        <strain evidence="5">SL1</strain>
    </source>
</reference>
<dbReference type="Pfam" id="PF02481">
    <property type="entry name" value="DNA_processg_A"/>
    <property type="match status" value="1"/>
</dbReference>
<evidence type="ECO:0000259" key="3">
    <source>
        <dbReference type="Pfam" id="PF17782"/>
    </source>
</evidence>
<dbReference type="EMBL" id="CP020953">
    <property type="protein sequence ID" value="AWI03986.1"/>
    <property type="molecule type" value="Genomic_DNA"/>
</dbReference>
<evidence type="ECO:0000313" key="4">
    <source>
        <dbReference type="EMBL" id="AWI03986.1"/>
    </source>
</evidence>
<dbReference type="AlphaFoldDB" id="A0A2U8DMM5"/>
<dbReference type="KEGG" id="cdrk:B9W14_05575"/>
<dbReference type="Proteomes" id="UP000244910">
    <property type="component" value="Chromosome"/>
</dbReference>
<dbReference type="PANTHER" id="PTHR43022">
    <property type="entry name" value="PROTEIN SMF"/>
    <property type="match status" value="1"/>
</dbReference>
<evidence type="ECO:0000259" key="2">
    <source>
        <dbReference type="Pfam" id="PF02481"/>
    </source>
</evidence>
<evidence type="ECO:0000256" key="1">
    <source>
        <dbReference type="ARBA" id="ARBA00006525"/>
    </source>
</evidence>
<dbReference type="PANTHER" id="PTHR43022:SF1">
    <property type="entry name" value="PROTEIN SMF"/>
    <property type="match status" value="1"/>
</dbReference>
<dbReference type="Gene3D" id="1.10.10.10">
    <property type="entry name" value="Winged helix-like DNA-binding domain superfamily/Winged helix DNA-binding domain"/>
    <property type="match status" value="1"/>
</dbReference>
<feature type="domain" description="Smf/DprA SLOG" evidence="2">
    <location>
        <begin position="75"/>
        <end position="283"/>
    </location>
</feature>
<accession>A0A2U8DMM5</accession>
<dbReference type="InterPro" id="IPR003488">
    <property type="entry name" value="DprA"/>
</dbReference>